<dbReference type="InterPro" id="IPR046348">
    <property type="entry name" value="SIS_dom_sf"/>
</dbReference>
<comment type="caution">
    <text evidence="1">The sequence shown here is derived from an EMBL/GenBank/DDBJ whole genome shotgun (WGS) entry which is preliminary data.</text>
</comment>
<organism evidence="1 2">
    <name type="scientific">Clostridium gallinarum</name>
    <dbReference type="NCBI Taxonomy" id="2762246"/>
    <lineage>
        <taxon>Bacteria</taxon>
        <taxon>Bacillati</taxon>
        <taxon>Bacillota</taxon>
        <taxon>Clostridia</taxon>
        <taxon>Eubacteriales</taxon>
        <taxon>Clostridiaceae</taxon>
        <taxon>Clostridium</taxon>
    </lineage>
</organism>
<dbReference type="EMBL" id="JACSQZ010000004">
    <property type="protein sequence ID" value="MBD7913828.1"/>
    <property type="molecule type" value="Genomic_DNA"/>
</dbReference>
<reference evidence="1 2" key="1">
    <citation type="submission" date="2020-08" db="EMBL/GenBank/DDBJ databases">
        <title>A Genomic Blueprint of the Chicken Gut Microbiome.</title>
        <authorList>
            <person name="Gilroy R."/>
            <person name="Ravi A."/>
            <person name="Getino M."/>
            <person name="Pursley I."/>
            <person name="Horton D.L."/>
            <person name="Alikhan N.-F."/>
            <person name="Baker D."/>
            <person name="Gharbi K."/>
            <person name="Hall N."/>
            <person name="Watson M."/>
            <person name="Adriaenssens E.M."/>
            <person name="Foster-Nyarko E."/>
            <person name="Jarju S."/>
            <person name="Secka A."/>
            <person name="Antonio M."/>
            <person name="Oren A."/>
            <person name="Chaudhuri R."/>
            <person name="La Ragione R.M."/>
            <person name="Hildebrand F."/>
            <person name="Pallen M.J."/>
        </authorList>
    </citation>
    <scope>NUCLEOTIDE SEQUENCE [LARGE SCALE GENOMIC DNA]</scope>
    <source>
        <strain evidence="1 2">Sa3CUN1</strain>
    </source>
</reference>
<keyword evidence="2" id="KW-1185">Reference proteome</keyword>
<dbReference type="InterPro" id="IPR036388">
    <property type="entry name" value="WH-like_DNA-bd_sf"/>
</dbReference>
<dbReference type="RefSeq" id="WP_191747867.1">
    <property type="nucleotide sequence ID" value="NZ_JACSQZ010000004.1"/>
</dbReference>
<dbReference type="PANTHER" id="PTHR30514:SF1">
    <property type="entry name" value="HTH-TYPE TRANSCRIPTIONAL REGULATOR HEXR-RELATED"/>
    <property type="match status" value="1"/>
</dbReference>
<dbReference type="SUPFAM" id="SSF53697">
    <property type="entry name" value="SIS domain"/>
    <property type="match status" value="1"/>
</dbReference>
<dbReference type="Gene3D" id="1.10.10.10">
    <property type="entry name" value="Winged helix-like DNA-binding domain superfamily/Winged helix DNA-binding domain"/>
    <property type="match status" value="1"/>
</dbReference>
<dbReference type="Gene3D" id="3.40.50.10490">
    <property type="entry name" value="Glucose-6-phosphate isomerase like protein, domain 1"/>
    <property type="match status" value="1"/>
</dbReference>
<gene>
    <name evidence="1" type="ORF">H9660_01575</name>
</gene>
<proteinExistence type="predicted"/>
<dbReference type="InterPro" id="IPR009057">
    <property type="entry name" value="Homeodomain-like_sf"/>
</dbReference>
<evidence type="ECO:0000313" key="2">
    <source>
        <dbReference type="Proteomes" id="UP000640335"/>
    </source>
</evidence>
<accession>A0ABR8Q080</accession>
<dbReference type="PANTHER" id="PTHR30514">
    <property type="entry name" value="GLUCOKINASE"/>
    <property type="match status" value="1"/>
</dbReference>
<protein>
    <submittedName>
        <fullName evidence="1">MurR/RpiR family transcriptional regulator</fullName>
    </submittedName>
</protein>
<evidence type="ECO:0000313" key="1">
    <source>
        <dbReference type="EMBL" id="MBD7913828.1"/>
    </source>
</evidence>
<name>A0ABR8Q080_9CLOT</name>
<dbReference type="InterPro" id="IPR047640">
    <property type="entry name" value="RpiR-like"/>
</dbReference>
<dbReference type="SUPFAM" id="SSF46689">
    <property type="entry name" value="Homeodomain-like"/>
    <property type="match status" value="1"/>
</dbReference>
<sequence length="246" mass="29254">MIIDKVNDILNSNTNKSTLYVLCSFIKKNIEQIPSMSIDDIAKSSYMSKGQVSKCIRNLDYQNYEDFRYACYSYLDSLQRRKMIKNHELSFQDNIIQFTKELSKNIQYSLEHININDIQEIIKSIRDTKILYLYAQGDARSLCYNIQRELNIYHISTVICDVDFQKKYTFSENNLLIILSTNGNSFHFDKRIINRIQNTKVRKWLITCKDSIKFCDKQLFIPTLDNNYNEYIIRHIIDIILLNFQN</sequence>
<dbReference type="Proteomes" id="UP000640335">
    <property type="component" value="Unassembled WGS sequence"/>
</dbReference>